<proteinExistence type="predicted"/>
<sequence length="66" mass="7401">MTMSRTVAASMPIEQNTRHAAAWIAAQFCSRVSFLFSEARYCRDDAVFSIELNPSFGNSVIEQNIL</sequence>
<evidence type="ECO:0000313" key="1">
    <source>
        <dbReference type="EMBL" id="VTZ52029.1"/>
    </source>
</evidence>
<evidence type="ECO:0000313" key="2">
    <source>
        <dbReference type="Proteomes" id="UP000485880"/>
    </source>
</evidence>
<protein>
    <submittedName>
        <fullName evidence="1">Uncharacterized protein</fullName>
    </submittedName>
</protein>
<gene>
    <name evidence="1" type="ORF">MPC4_60118</name>
</gene>
<comment type="caution">
    <text evidence="1">The sequence shown here is derived from an EMBL/GenBank/DDBJ whole genome shotgun (WGS) entry which is preliminary data.</text>
</comment>
<organism evidence="1 2">
    <name type="scientific">Methylocella tundrae</name>
    <dbReference type="NCBI Taxonomy" id="227605"/>
    <lineage>
        <taxon>Bacteria</taxon>
        <taxon>Pseudomonadati</taxon>
        <taxon>Pseudomonadota</taxon>
        <taxon>Alphaproteobacteria</taxon>
        <taxon>Hyphomicrobiales</taxon>
        <taxon>Beijerinckiaceae</taxon>
        <taxon>Methylocella</taxon>
    </lineage>
</organism>
<keyword evidence="2" id="KW-1185">Reference proteome</keyword>
<dbReference type="AlphaFoldDB" id="A0A8B6MCL9"/>
<dbReference type="EMBL" id="CABFMQ020000120">
    <property type="protein sequence ID" value="VTZ52029.1"/>
    <property type="molecule type" value="Genomic_DNA"/>
</dbReference>
<name>A0A8B6MCL9_METTU</name>
<reference evidence="1 2" key="1">
    <citation type="submission" date="2019-05" db="EMBL/GenBank/DDBJ databases">
        <authorList>
            <person name="Farhan Ul Haque M."/>
        </authorList>
    </citation>
    <scope>NUCLEOTIDE SEQUENCE [LARGE SCALE GENOMIC DNA]</scope>
    <source>
        <strain evidence="1">2</strain>
    </source>
</reference>
<dbReference type="Proteomes" id="UP000485880">
    <property type="component" value="Unassembled WGS sequence"/>
</dbReference>
<accession>A0A8B6MCL9</accession>